<dbReference type="AlphaFoldDB" id="A0A0C9ZQV3"/>
<feature type="compositionally biased region" description="Polar residues" evidence="1">
    <location>
        <begin position="10"/>
        <end position="23"/>
    </location>
</feature>
<sequence length="77" mass="8348">MLSLAPQSLPAHSTPPTTQAISPLTMTTTLKGISTMLAPTSNKAPSFSEETSNLLDFFELFEDLVQADLQMLNNTSY</sequence>
<feature type="region of interest" description="Disordered" evidence="1">
    <location>
        <begin position="1"/>
        <end position="23"/>
    </location>
</feature>
<organism evidence="2 3">
    <name type="scientific">Suillus luteus UH-Slu-Lm8-n1</name>
    <dbReference type="NCBI Taxonomy" id="930992"/>
    <lineage>
        <taxon>Eukaryota</taxon>
        <taxon>Fungi</taxon>
        <taxon>Dikarya</taxon>
        <taxon>Basidiomycota</taxon>
        <taxon>Agaricomycotina</taxon>
        <taxon>Agaricomycetes</taxon>
        <taxon>Agaricomycetidae</taxon>
        <taxon>Boletales</taxon>
        <taxon>Suillineae</taxon>
        <taxon>Suillaceae</taxon>
        <taxon>Suillus</taxon>
    </lineage>
</organism>
<evidence type="ECO:0000313" key="3">
    <source>
        <dbReference type="Proteomes" id="UP000054485"/>
    </source>
</evidence>
<evidence type="ECO:0000313" key="2">
    <source>
        <dbReference type="EMBL" id="KIK31711.1"/>
    </source>
</evidence>
<evidence type="ECO:0000256" key="1">
    <source>
        <dbReference type="SAM" id="MobiDB-lite"/>
    </source>
</evidence>
<dbReference type="InParanoid" id="A0A0C9ZQV3"/>
<proteinExistence type="predicted"/>
<keyword evidence="3" id="KW-1185">Reference proteome</keyword>
<dbReference type="Proteomes" id="UP000054485">
    <property type="component" value="Unassembled WGS sequence"/>
</dbReference>
<accession>A0A0C9ZQV3</accession>
<reference evidence="2 3" key="1">
    <citation type="submission" date="2014-04" db="EMBL/GenBank/DDBJ databases">
        <authorList>
            <consortium name="DOE Joint Genome Institute"/>
            <person name="Kuo A."/>
            <person name="Ruytinx J."/>
            <person name="Rineau F."/>
            <person name="Colpaert J."/>
            <person name="Kohler A."/>
            <person name="Nagy L.G."/>
            <person name="Floudas D."/>
            <person name="Copeland A."/>
            <person name="Barry K.W."/>
            <person name="Cichocki N."/>
            <person name="Veneault-Fourrey C."/>
            <person name="LaButti K."/>
            <person name="Lindquist E.A."/>
            <person name="Lipzen A."/>
            <person name="Lundell T."/>
            <person name="Morin E."/>
            <person name="Murat C."/>
            <person name="Sun H."/>
            <person name="Tunlid A."/>
            <person name="Henrissat B."/>
            <person name="Grigoriev I.V."/>
            <person name="Hibbett D.S."/>
            <person name="Martin F."/>
            <person name="Nordberg H.P."/>
            <person name="Cantor M.N."/>
            <person name="Hua S.X."/>
        </authorList>
    </citation>
    <scope>NUCLEOTIDE SEQUENCE [LARGE SCALE GENOMIC DNA]</scope>
    <source>
        <strain evidence="2 3">UH-Slu-Lm8-n1</strain>
    </source>
</reference>
<protein>
    <submittedName>
        <fullName evidence="2">Uncharacterized protein</fullName>
    </submittedName>
</protein>
<dbReference type="EMBL" id="KN836721">
    <property type="protein sequence ID" value="KIK31711.1"/>
    <property type="molecule type" value="Genomic_DNA"/>
</dbReference>
<reference evidence="3" key="2">
    <citation type="submission" date="2015-01" db="EMBL/GenBank/DDBJ databases">
        <title>Evolutionary Origins and Diversification of the Mycorrhizal Mutualists.</title>
        <authorList>
            <consortium name="DOE Joint Genome Institute"/>
            <consortium name="Mycorrhizal Genomics Consortium"/>
            <person name="Kohler A."/>
            <person name="Kuo A."/>
            <person name="Nagy L.G."/>
            <person name="Floudas D."/>
            <person name="Copeland A."/>
            <person name="Barry K.W."/>
            <person name="Cichocki N."/>
            <person name="Veneault-Fourrey C."/>
            <person name="LaButti K."/>
            <person name="Lindquist E.A."/>
            <person name="Lipzen A."/>
            <person name="Lundell T."/>
            <person name="Morin E."/>
            <person name="Murat C."/>
            <person name="Riley R."/>
            <person name="Ohm R."/>
            <person name="Sun H."/>
            <person name="Tunlid A."/>
            <person name="Henrissat B."/>
            <person name="Grigoriev I.V."/>
            <person name="Hibbett D.S."/>
            <person name="Martin F."/>
        </authorList>
    </citation>
    <scope>NUCLEOTIDE SEQUENCE [LARGE SCALE GENOMIC DNA]</scope>
    <source>
        <strain evidence="3">UH-Slu-Lm8-n1</strain>
    </source>
</reference>
<gene>
    <name evidence="2" type="ORF">CY34DRAFT_19645</name>
</gene>
<name>A0A0C9ZQV3_9AGAM</name>
<dbReference type="HOGENOM" id="CLU_2639731_0_0_1"/>